<feature type="domain" description="Serine/threonine specific protein phosphatases" evidence="10">
    <location>
        <begin position="330"/>
        <end position="335"/>
    </location>
</feature>
<dbReference type="PROSITE" id="PS00125">
    <property type="entry name" value="SER_THR_PHOSPHATASE"/>
    <property type="match status" value="1"/>
</dbReference>
<comment type="cofactor">
    <cofactor evidence="1 7">
        <name>Mn(2+)</name>
        <dbReference type="ChEBI" id="CHEBI:29035"/>
    </cofactor>
</comment>
<comment type="catalytic activity">
    <reaction evidence="7">
        <text>O-phospho-L-seryl-[protein] + H2O = L-seryl-[protein] + phosphate</text>
        <dbReference type="Rhea" id="RHEA:20629"/>
        <dbReference type="Rhea" id="RHEA-COMP:9863"/>
        <dbReference type="Rhea" id="RHEA-COMP:11604"/>
        <dbReference type="ChEBI" id="CHEBI:15377"/>
        <dbReference type="ChEBI" id="CHEBI:29999"/>
        <dbReference type="ChEBI" id="CHEBI:43474"/>
        <dbReference type="ChEBI" id="CHEBI:83421"/>
        <dbReference type="EC" id="3.1.3.16"/>
    </reaction>
</comment>
<dbReference type="PANTHER" id="PTHR11668:SF484">
    <property type="entry name" value="SERINE_THREONINE-PROTEIN PHOSPHATASE PP-Z1-RELATED"/>
    <property type="match status" value="1"/>
</dbReference>
<evidence type="ECO:0000256" key="4">
    <source>
        <dbReference type="ARBA" id="ARBA00022912"/>
    </source>
</evidence>
<dbReference type="InterPro" id="IPR011159">
    <property type="entry name" value="PPPtase_PPZ/Ppq1"/>
</dbReference>
<dbReference type="EC" id="3.1.3.16" evidence="7 8"/>
<reference evidence="11" key="1">
    <citation type="submission" date="2023-06" db="EMBL/GenBank/DDBJ databases">
        <title>Black Yeasts Isolated from many extreme environments.</title>
        <authorList>
            <person name="Coleine C."/>
            <person name="Stajich J.E."/>
            <person name="Selbmann L."/>
        </authorList>
    </citation>
    <scope>NUCLEOTIDE SEQUENCE</scope>
    <source>
        <strain evidence="11">CCFEE 5200</strain>
    </source>
</reference>
<comment type="subcellular location">
    <subcellularLocation>
        <location evidence="7">Cytoplasm</location>
    </subcellularLocation>
</comment>
<comment type="catalytic activity">
    <reaction evidence="7 8">
        <text>O-phospho-L-threonyl-[protein] + H2O = L-threonyl-[protein] + phosphate</text>
        <dbReference type="Rhea" id="RHEA:47004"/>
        <dbReference type="Rhea" id="RHEA-COMP:11060"/>
        <dbReference type="Rhea" id="RHEA-COMP:11605"/>
        <dbReference type="ChEBI" id="CHEBI:15377"/>
        <dbReference type="ChEBI" id="CHEBI:30013"/>
        <dbReference type="ChEBI" id="CHEBI:43474"/>
        <dbReference type="ChEBI" id="CHEBI:61977"/>
        <dbReference type="EC" id="3.1.3.16"/>
    </reaction>
</comment>
<evidence type="ECO:0000256" key="7">
    <source>
        <dbReference type="PIRNR" id="PIRNR000909"/>
    </source>
</evidence>
<name>A0AAN6KA51_9PEZI</name>
<dbReference type="CDD" id="cd07414">
    <property type="entry name" value="MPP_PP1_PPKL"/>
    <property type="match status" value="1"/>
</dbReference>
<evidence type="ECO:0000256" key="3">
    <source>
        <dbReference type="ARBA" id="ARBA00022801"/>
    </source>
</evidence>
<evidence type="ECO:0000256" key="9">
    <source>
        <dbReference type="SAM" id="MobiDB-lite"/>
    </source>
</evidence>
<evidence type="ECO:0000313" key="12">
    <source>
        <dbReference type="Proteomes" id="UP001175353"/>
    </source>
</evidence>
<evidence type="ECO:0000256" key="6">
    <source>
        <dbReference type="ARBA" id="ARBA00029458"/>
    </source>
</evidence>
<gene>
    <name evidence="11" type="primary">pzh1_3</name>
    <name evidence="11" type="ORF">LTR91_015457</name>
</gene>
<feature type="region of interest" description="Disordered" evidence="9">
    <location>
        <begin position="518"/>
        <end position="540"/>
    </location>
</feature>
<comment type="similarity">
    <text evidence="6 7">Belongs to the PPP phosphatase family. PP-Z subfamily.</text>
</comment>
<dbReference type="EMBL" id="JAUJLE010000175">
    <property type="protein sequence ID" value="KAK0971723.1"/>
    <property type="molecule type" value="Genomic_DNA"/>
</dbReference>
<dbReference type="FunFam" id="3.60.21.10:FF:000006">
    <property type="entry name" value="Serine/threonine-protein phosphatase"/>
    <property type="match status" value="1"/>
</dbReference>
<dbReference type="PIRSF" id="PIRSF000909">
    <property type="entry name" value="PPPtase_PPZ"/>
    <property type="match status" value="1"/>
</dbReference>
<keyword evidence="12" id="KW-1185">Reference proteome</keyword>
<dbReference type="AlphaFoldDB" id="A0AAN6KA51"/>
<dbReference type="InterPro" id="IPR031675">
    <property type="entry name" value="STPPase_N"/>
</dbReference>
<dbReference type="InterPro" id="IPR050341">
    <property type="entry name" value="PP1_catalytic_subunit"/>
</dbReference>
<feature type="region of interest" description="Disordered" evidence="9">
    <location>
        <begin position="1"/>
        <end position="174"/>
    </location>
</feature>
<dbReference type="InterPro" id="IPR004843">
    <property type="entry name" value="Calcineurin-like_PHP"/>
</dbReference>
<dbReference type="SMART" id="SM00156">
    <property type="entry name" value="PP2Ac"/>
    <property type="match status" value="1"/>
</dbReference>
<organism evidence="11 12">
    <name type="scientific">Friedmanniomyces endolithicus</name>
    <dbReference type="NCBI Taxonomy" id="329885"/>
    <lineage>
        <taxon>Eukaryota</taxon>
        <taxon>Fungi</taxon>
        <taxon>Dikarya</taxon>
        <taxon>Ascomycota</taxon>
        <taxon>Pezizomycotina</taxon>
        <taxon>Dothideomycetes</taxon>
        <taxon>Dothideomycetidae</taxon>
        <taxon>Mycosphaerellales</taxon>
        <taxon>Teratosphaeriaceae</taxon>
        <taxon>Friedmanniomyces</taxon>
    </lineage>
</organism>
<protein>
    <recommendedName>
        <fullName evidence="7 8">Serine/threonine-protein phosphatase</fullName>
        <ecNumber evidence="7 8">3.1.3.16</ecNumber>
    </recommendedName>
</protein>
<keyword evidence="7" id="KW-0963">Cytoplasm</keyword>
<evidence type="ECO:0000256" key="2">
    <source>
        <dbReference type="ARBA" id="ARBA00022723"/>
    </source>
</evidence>
<accession>A0AAN6KA51</accession>
<dbReference type="InterPro" id="IPR006186">
    <property type="entry name" value="Ser/Thr-sp_prot-phosphatase"/>
</dbReference>
<dbReference type="GO" id="GO:0005737">
    <property type="term" value="C:cytoplasm"/>
    <property type="evidence" value="ECO:0007669"/>
    <property type="project" value="UniProtKB-SubCell"/>
</dbReference>
<dbReference type="Pfam" id="PF00149">
    <property type="entry name" value="Metallophos"/>
    <property type="match status" value="1"/>
</dbReference>
<dbReference type="Pfam" id="PF16891">
    <property type="entry name" value="STPPase_N"/>
    <property type="match status" value="1"/>
</dbReference>
<dbReference type="SUPFAM" id="SSF56300">
    <property type="entry name" value="Metallo-dependent phosphatases"/>
    <property type="match status" value="1"/>
</dbReference>
<keyword evidence="2 7" id="KW-0479">Metal-binding</keyword>
<keyword evidence="3 7" id="KW-0378">Hydrolase</keyword>
<dbReference type="PANTHER" id="PTHR11668">
    <property type="entry name" value="SERINE/THREONINE PROTEIN PHOSPHATASE"/>
    <property type="match status" value="1"/>
</dbReference>
<dbReference type="PRINTS" id="PR00114">
    <property type="entry name" value="STPHPHTASE"/>
</dbReference>
<dbReference type="GO" id="GO:0004722">
    <property type="term" value="F:protein serine/threonine phosphatase activity"/>
    <property type="evidence" value="ECO:0007669"/>
    <property type="project" value="UniProtKB-UniRule"/>
</dbReference>
<feature type="compositionally biased region" description="Polar residues" evidence="9">
    <location>
        <begin position="525"/>
        <end position="540"/>
    </location>
</feature>
<feature type="compositionally biased region" description="Polar residues" evidence="9">
    <location>
        <begin position="1"/>
        <end position="32"/>
    </location>
</feature>
<evidence type="ECO:0000256" key="1">
    <source>
        <dbReference type="ARBA" id="ARBA00001936"/>
    </source>
</evidence>
<dbReference type="GO" id="GO:0005634">
    <property type="term" value="C:nucleus"/>
    <property type="evidence" value="ECO:0007669"/>
    <property type="project" value="TreeGrafter"/>
</dbReference>
<sequence>MGNQPSKDGKSSGSQTPTGTGPNLESYPSFSKSETKESMRSFRSALRTKIPGSKSADSPRASSSGLAGESTTSLGLDKTDTQSTRSRGSRRGSLADDASMPKAVPGWAAKSRTESAPDIANLDPQPPPSPTMSASVGSGHANISEAQRSGEVDAVSDAPPSANVHQPTNKEPMESILVRKSSPTSLGQGAAAALAIADAGNASTGSMELGALKTADLDDMIKRLIDAGYAGKVTKTVCLKNAEITAVCTAAREVFLSQPALVELSTPVKIVGDVHGQYTDLIRMFEMCGFPPNSNFLFLGDYVDRGKQSLETILLLLCYKLRYPENFFLLRGNHECANVTRVYGFYDECKRRCNVKVWKTFVDTFNTLPIAAIVAGKIFCVHGGLSPSLSHMDDIRNIARPTDVPDYGLLNDLLWSDPADMESDWEANERGVSYCFGKKVIMEFLQKHDFDLVCRAHMVVEDGYEFFSDRVLVTVFSAPNYCGEFDNWGAVMSVSGELLCSFELLKPLDSSALKSHIKKGRSRRQTMLNSPPASQYPQSY</sequence>
<feature type="compositionally biased region" description="Low complexity" evidence="9">
    <location>
        <begin position="53"/>
        <end position="64"/>
    </location>
</feature>
<comment type="caution">
    <text evidence="11">The sequence shown here is derived from an EMBL/GenBank/DDBJ whole genome shotgun (WGS) entry which is preliminary data.</text>
</comment>
<evidence type="ECO:0000313" key="11">
    <source>
        <dbReference type="EMBL" id="KAK0971723.1"/>
    </source>
</evidence>
<dbReference type="InterPro" id="IPR029052">
    <property type="entry name" value="Metallo-depent_PP-like"/>
</dbReference>
<keyword evidence="5 7" id="KW-0464">Manganese</keyword>
<evidence type="ECO:0000256" key="5">
    <source>
        <dbReference type="ARBA" id="ARBA00023211"/>
    </source>
</evidence>
<evidence type="ECO:0000256" key="8">
    <source>
        <dbReference type="RuleBase" id="RU004273"/>
    </source>
</evidence>
<dbReference type="Proteomes" id="UP001175353">
    <property type="component" value="Unassembled WGS sequence"/>
</dbReference>
<proteinExistence type="inferred from homology"/>
<dbReference type="GO" id="GO:0046872">
    <property type="term" value="F:metal ion binding"/>
    <property type="evidence" value="ECO:0007669"/>
    <property type="project" value="UniProtKB-UniRule"/>
</dbReference>
<dbReference type="Gene3D" id="3.60.21.10">
    <property type="match status" value="1"/>
</dbReference>
<keyword evidence="4 7" id="KW-0904">Protein phosphatase</keyword>
<evidence type="ECO:0000259" key="10">
    <source>
        <dbReference type="PROSITE" id="PS00125"/>
    </source>
</evidence>